<dbReference type="SUPFAM" id="SSF53850">
    <property type="entry name" value="Periplasmic binding protein-like II"/>
    <property type="match status" value="1"/>
</dbReference>
<evidence type="ECO:0000313" key="3">
    <source>
        <dbReference type="EMBL" id="XDV70624.1"/>
    </source>
</evidence>
<evidence type="ECO:0000256" key="2">
    <source>
        <dbReference type="SAM" id="Phobius"/>
    </source>
</evidence>
<gene>
    <name evidence="3" type="ORF">ABQM86_16900</name>
</gene>
<reference evidence="3" key="1">
    <citation type="submission" date="2024-07" db="EMBL/GenBank/DDBJ databases">
        <authorList>
            <person name="Li J."/>
            <person name="Wei H."/>
            <person name="Ma J."/>
        </authorList>
    </citation>
    <scope>NUCLEOTIDE SEQUENCE</scope>
    <source>
        <strain evidence="3">AMU7</strain>
    </source>
</reference>
<keyword evidence="2" id="KW-0472">Membrane</keyword>
<feature type="compositionally biased region" description="Low complexity" evidence="1">
    <location>
        <begin position="9"/>
        <end position="28"/>
    </location>
</feature>
<dbReference type="EMBL" id="CP165735">
    <property type="protein sequence ID" value="XDV70624.1"/>
    <property type="molecule type" value="Genomic_DNA"/>
</dbReference>
<evidence type="ECO:0000256" key="1">
    <source>
        <dbReference type="SAM" id="MobiDB-lite"/>
    </source>
</evidence>
<dbReference type="RefSeq" id="WP_369745033.1">
    <property type="nucleotide sequence ID" value="NZ_CP165735.1"/>
</dbReference>
<feature type="region of interest" description="Disordered" evidence="1">
    <location>
        <begin position="1"/>
        <end position="30"/>
    </location>
</feature>
<proteinExistence type="predicted"/>
<dbReference type="AlphaFoldDB" id="A0AB39YJW2"/>
<organism evidence="3">
    <name type="scientific">Paenarthrobacter sp. AMU7</name>
    <dbReference type="NCBI Taxonomy" id="3162492"/>
    <lineage>
        <taxon>Bacteria</taxon>
        <taxon>Bacillati</taxon>
        <taxon>Actinomycetota</taxon>
        <taxon>Actinomycetes</taxon>
        <taxon>Micrococcales</taxon>
        <taxon>Micrococcaceae</taxon>
        <taxon>Paenarthrobacter</taxon>
    </lineage>
</organism>
<dbReference type="PANTHER" id="PTHR43649:SF11">
    <property type="entry name" value="ABC TRANSPORTER SUBSTRATE-BINDING PROTEIN YESO-RELATED"/>
    <property type="match status" value="1"/>
</dbReference>
<dbReference type="PANTHER" id="PTHR43649">
    <property type="entry name" value="ARABINOSE-BINDING PROTEIN-RELATED"/>
    <property type="match status" value="1"/>
</dbReference>
<feature type="transmembrane region" description="Helical" evidence="2">
    <location>
        <begin position="39"/>
        <end position="58"/>
    </location>
</feature>
<dbReference type="Gene3D" id="3.40.190.10">
    <property type="entry name" value="Periplasmic binding protein-like II"/>
    <property type="match status" value="2"/>
</dbReference>
<dbReference type="InterPro" id="IPR006059">
    <property type="entry name" value="SBP"/>
</dbReference>
<dbReference type="Pfam" id="PF13416">
    <property type="entry name" value="SBP_bac_8"/>
    <property type="match status" value="1"/>
</dbReference>
<name>A0AB39YJW2_9MICC</name>
<keyword evidence="2" id="KW-0812">Transmembrane</keyword>
<keyword evidence="2" id="KW-1133">Transmembrane helix</keyword>
<dbReference type="InterPro" id="IPR050490">
    <property type="entry name" value="Bact_solute-bd_prot1"/>
</dbReference>
<accession>A0AB39YJW2</accession>
<sequence length="462" mass="48903">MPVHPKGEAVAPGAGATPSAPTAQAPTAQRRKRRVRASALVAATAAAVLALTACGGGGGSDAKSADGKVELRFAWWGGDKRAQVTQAAIAAFEAENPNIKIKPEYGDWSGYWDKLATQVAANDAPDIIQMDEKYITEYSTRGALLDLSKYQIDTSKLDEAALEAGKGEKGLTGIAAGINAATILANPAVFQAAGVAIPDDKTWTWEDFERVAAEVTAKSPKGTYGAAAYGTDEASLGVWLRQNGKSLYTEDGKLGFEPSAIAEWWGFLKELSEKKAVPSASEVVEAEAAPLDQSGLATGKNGLAFWWSNQLPALEKAAGGELQILRFPSKTGKAEDAKLWYKASQFWSASSRTKHPEETAKFIDFLTNNVKAGEALLADRGVYPNSEVREAIAPKLAKADVKVVSFIDGIKGELGDAPAAPPKGAGAIQEIIKRYTSEVLFNRLSTEEAGKKAVDEMKSAIS</sequence>
<protein>
    <submittedName>
        <fullName evidence="3">ABC transporter substrate-binding protein</fullName>
    </submittedName>
</protein>